<evidence type="ECO:0000259" key="1">
    <source>
        <dbReference type="Pfam" id="PF01814"/>
    </source>
</evidence>
<name>A0A1N7NQN2_9GAMM</name>
<feature type="domain" description="Hemerythrin-like" evidence="1">
    <location>
        <begin position="3"/>
        <end position="120"/>
    </location>
</feature>
<dbReference type="AlphaFoldDB" id="A0A1N7NQN2"/>
<dbReference type="Gene3D" id="1.20.120.520">
    <property type="entry name" value="nmb1532 protein domain like"/>
    <property type="match status" value="1"/>
</dbReference>
<evidence type="ECO:0000313" key="2">
    <source>
        <dbReference type="EMBL" id="SIT00559.1"/>
    </source>
</evidence>
<organism evidence="2 3">
    <name type="scientific">Thalassolituus maritimus</name>
    <dbReference type="NCBI Taxonomy" id="484498"/>
    <lineage>
        <taxon>Bacteria</taxon>
        <taxon>Pseudomonadati</taxon>
        <taxon>Pseudomonadota</taxon>
        <taxon>Gammaproteobacteria</taxon>
        <taxon>Oceanospirillales</taxon>
        <taxon>Oceanospirillaceae</taxon>
        <taxon>Thalassolituus</taxon>
    </lineage>
</organism>
<dbReference type="PANTHER" id="PTHR35585">
    <property type="entry name" value="HHE DOMAIN PROTEIN (AFU_ORTHOLOGUE AFUA_4G00730)"/>
    <property type="match status" value="1"/>
</dbReference>
<dbReference type="EMBL" id="FTOH01000007">
    <property type="protein sequence ID" value="SIT00559.1"/>
    <property type="molecule type" value="Genomic_DNA"/>
</dbReference>
<proteinExistence type="predicted"/>
<dbReference type="Pfam" id="PF01814">
    <property type="entry name" value="Hemerythrin"/>
    <property type="match status" value="1"/>
</dbReference>
<accession>A0A1N7NQN2</accession>
<dbReference type="STRING" id="484498.SAMN05421686_107192"/>
<reference evidence="3" key="1">
    <citation type="submission" date="2017-01" db="EMBL/GenBank/DDBJ databases">
        <authorList>
            <person name="Varghese N."/>
            <person name="Submissions S."/>
        </authorList>
    </citation>
    <scope>NUCLEOTIDE SEQUENCE [LARGE SCALE GENOMIC DNA]</scope>
    <source>
        <strain evidence="3">DSM 24913</strain>
    </source>
</reference>
<gene>
    <name evidence="2" type="ORF">SAMN05421686_107192</name>
</gene>
<keyword evidence="3" id="KW-1185">Reference proteome</keyword>
<protein>
    <submittedName>
        <fullName evidence="2">Hemerythrin HHE cation binding domain-containing protein</fullName>
    </submittedName>
</protein>
<sequence>MSTIFEKLREDHEVQRELMNSIASTSGDESVRREQMKLLKEELTEHAAAEERHFYSKLMAHDNSQDKARHSVAEHKDIDDLVEELETIDMSSPQWLQKFKDLKHLVEHHLEEEEQEVFQVAGKELTDNQKEVLAEKYDNDMERRRSA</sequence>
<dbReference type="RefSeq" id="WP_076516553.1">
    <property type="nucleotide sequence ID" value="NZ_FTOH01000007.1"/>
</dbReference>
<dbReference type="InterPro" id="IPR012312">
    <property type="entry name" value="Hemerythrin-like"/>
</dbReference>
<dbReference type="PANTHER" id="PTHR35585:SF1">
    <property type="entry name" value="HHE DOMAIN PROTEIN (AFU_ORTHOLOGUE AFUA_4G00730)"/>
    <property type="match status" value="1"/>
</dbReference>
<dbReference type="OrthoDB" id="5523420at2"/>
<evidence type="ECO:0000313" key="3">
    <source>
        <dbReference type="Proteomes" id="UP000185639"/>
    </source>
</evidence>
<dbReference type="Proteomes" id="UP000185639">
    <property type="component" value="Unassembled WGS sequence"/>
</dbReference>